<accession>A0A7I8JP89</accession>
<keyword evidence="2" id="KW-1185">Reference proteome</keyword>
<name>A0A7I8JP89_SPIIN</name>
<evidence type="ECO:0000313" key="2">
    <source>
        <dbReference type="Proteomes" id="UP001189122"/>
    </source>
</evidence>
<dbReference type="EMBL" id="LR743602">
    <property type="protein sequence ID" value="CAA2632815.1"/>
    <property type="molecule type" value="Genomic_DNA"/>
</dbReference>
<evidence type="ECO:0000313" key="1">
    <source>
        <dbReference type="EMBL" id="CAA2632815.1"/>
    </source>
</evidence>
<gene>
    <name evidence="1" type="ORF">SI7747_15018396</name>
</gene>
<reference evidence="1 2" key="1">
    <citation type="submission" date="2019-12" db="EMBL/GenBank/DDBJ databases">
        <authorList>
            <person name="Scholz U."/>
            <person name="Mascher M."/>
            <person name="Fiebig A."/>
        </authorList>
    </citation>
    <scope>NUCLEOTIDE SEQUENCE</scope>
</reference>
<protein>
    <submittedName>
        <fullName evidence="1">Uncharacterized protein</fullName>
    </submittedName>
</protein>
<dbReference type="AlphaFoldDB" id="A0A7I8JP89"/>
<organism evidence="1">
    <name type="scientific">Spirodela intermedia</name>
    <name type="common">Intermediate duckweed</name>
    <dbReference type="NCBI Taxonomy" id="51605"/>
    <lineage>
        <taxon>Eukaryota</taxon>
        <taxon>Viridiplantae</taxon>
        <taxon>Streptophyta</taxon>
        <taxon>Embryophyta</taxon>
        <taxon>Tracheophyta</taxon>
        <taxon>Spermatophyta</taxon>
        <taxon>Magnoliopsida</taxon>
        <taxon>Liliopsida</taxon>
        <taxon>Araceae</taxon>
        <taxon>Lemnoideae</taxon>
        <taxon>Spirodela</taxon>
    </lineage>
</organism>
<proteinExistence type="predicted"/>
<dbReference type="Proteomes" id="UP001189122">
    <property type="component" value="Unassembled WGS sequence"/>
</dbReference>
<sequence>MAWKFFLPSSTNPAWQQALSTPVKVISLGLTPCSFMRLKKAMASSPRPCVASPQIIALQGMTFLSGILWNTKLALLRHPDLAYMSTSAVPSCTLISMPLF</sequence>
<dbReference type="EMBL" id="CACRZD030000015">
    <property type="protein sequence ID" value="CAA6671988.1"/>
    <property type="molecule type" value="Genomic_DNA"/>
</dbReference>